<name>A0A845B5B9_9SPHN</name>
<protein>
    <submittedName>
        <fullName evidence="3">WecB/TagA/CpsF family glycosyltransferase</fullName>
    </submittedName>
</protein>
<dbReference type="Pfam" id="PF03808">
    <property type="entry name" value="Glyco_tran_WecG"/>
    <property type="match status" value="1"/>
</dbReference>
<dbReference type="AlphaFoldDB" id="A0A845B5B9"/>
<dbReference type="GO" id="GO:0016758">
    <property type="term" value="F:hexosyltransferase activity"/>
    <property type="evidence" value="ECO:0007669"/>
    <property type="project" value="TreeGrafter"/>
</dbReference>
<dbReference type="InterPro" id="IPR004629">
    <property type="entry name" value="WecG_TagA_CpsF"/>
</dbReference>
<proteinExistence type="predicted"/>
<dbReference type="NCBIfam" id="TIGR00696">
    <property type="entry name" value="wecG_tagA_cpsF"/>
    <property type="match status" value="1"/>
</dbReference>
<dbReference type="EMBL" id="WTYL01000002">
    <property type="protein sequence ID" value="MXP44627.1"/>
    <property type="molecule type" value="Genomic_DNA"/>
</dbReference>
<gene>
    <name evidence="3" type="ORF">GRI65_09185</name>
</gene>
<dbReference type="OrthoDB" id="9771846at2"/>
<reference evidence="3 4" key="1">
    <citation type="submission" date="2019-12" db="EMBL/GenBank/DDBJ databases">
        <title>Genomic-based taxomic classification of the family Erythrobacteraceae.</title>
        <authorList>
            <person name="Xu L."/>
        </authorList>
    </citation>
    <scope>NUCLEOTIDE SEQUENCE [LARGE SCALE GENOMIC DNA]</scope>
    <source>
        <strain evidence="3 4">KCTC 42453</strain>
    </source>
</reference>
<sequence>MPTKLPVSHFLGVDFAHSNFEKVAQELDRLSQREAFSYIVTPNVDHILMLNPKAENPSTVAFKNAYEAAEIRLCDSRILQKLAGFHGIKLDVLPGSDLTAYLFQNGFFVGRKIALVGGDKEMVPELLARFPSLEVVQHQPPMGVLQNRDAVKDIIAFIDQERSDFILLAIGAPQSEIIAHECFKAAKSRGVAICIGASIEFLLGRKSRAPKWMQQLRLEWAFRLLSEPRRLWRRYLILGPRIFLVASNWRKDRDDSTAL</sequence>
<evidence type="ECO:0000313" key="3">
    <source>
        <dbReference type="EMBL" id="MXP44627.1"/>
    </source>
</evidence>
<keyword evidence="1" id="KW-0328">Glycosyltransferase</keyword>
<evidence type="ECO:0000313" key="4">
    <source>
        <dbReference type="Proteomes" id="UP000431922"/>
    </source>
</evidence>
<evidence type="ECO:0000256" key="1">
    <source>
        <dbReference type="ARBA" id="ARBA00022676"/>
    </source>
</evidence>
<keyword evidence="4" id="KW-1185">Reference proteome</keyword>
<keyword evidence="2 3" id="KW-0808">Transferase</keyword>
<organism evidence="3 4">
    <name type="scientific">Allopontixanthobacter sediminis</name>
    <dbReference type="NCBI Taxonomy" id="1689985"/>
    <lineage>
        <taxon>Bacteria</taxon>
        <taxon>Pseudomonadati</taxon>
        <taxon>Pseudomonadota</taxon>
        <taxon>Alphaproteobacteria</taxon>
        <taxon>Sphingomonadales</taxon>
        <taxon>Erythrobacteraceae</taxon>
        <taxon>Allopontixanthobacter</taxon>
    </lineage>
</organism>
<dbReference type="RefSeq" id="WP_160756199.1">
    <property type="nucleotide sequence ID" value="NZ_WTYL01000002.1"/>
</dbReference>
<evidence type="ECO:0000256" key="2">
    <source>
        <dbReference type="ARBA" id="ARBA00022679"/>
    </source>
</evidence>
<dbReference type="PANTHER" id="PTHR34136">
    <property type="match status" value="1"/>
</dbReference>
<dbReference type="CDD" id="cd06533">
    <property type="entry name" value="Glyco_transf_WecG_TagA"/>
    <property type="match status" value="1"/>
</dbReference>
<accession>A0A845B5B9</accession>
<dbReference type="PANTHER" id="PTHR34136:SF1">
    <property type="entry name" value="UDP-N-ACETYL-D-MANNOSAMINURONIC ACID TRANSFERASE"/>
    <property type="match status" value="1"/>
</dbReference>
<dbReference type="Proteomes" id="UP000431922">
    <property type="component" value="Unassembled WGS sequence"/>
</dbReference>
<comment type="caution">
    <text evidence="3">The sequence shown here is derived from an EMBL/GenBank/DDBJ whole genome shotgun (WGS) entry which is preliminary data.</text>
</comment>